<keyword evidence="3" id="KW-0677">Repeat</keyword>
<dbReference type="Gene3D" id="3.40.850.10">
    <property type="entry name" value="Kinesin motor domain"/>
    <property type="match status" value="1"/>
</dbReference>
<organism evidence="11 12">
    <name type="scientific">Cnephaeus nilssonii</name>
    <name type="common">Northern bat</name>
    <name type="synonym">Eptesicus nilssonii</name>
    <dbReference type="NCBI Taxonomy" id="3371016"/>
    <lineage>
        <taxon>Eukaryota</taxon>
        <taxon>Metazoa</taxon>
        <taxon>Chordata</taxon>
        <taxon>Craniata</taxon>
        <taxon>Vertebrata</taxon>
        <taxon>Euteleostomi</taxon>
        <taxon>Mammalia</taxon>
        <taxon>Eutheria</taxon>
        <taxon>Laurasiatheria</taxon>
        <taxon>Chiroptera</taxon>
        <taxon>Yangochiroptera</taxon>
        <taxon>Vespertilionidae</taxon>
        <taxon>Cnephaeus</taxon>
    </lineage>
</organism>
<keyword evidence="7" id="KW-0505">Motor protein</keyword>
<keyword evidence="6 9" id="KW-0518">Myosin</keyword>
<evidence type="ECO:0000256" key="9">
    <source>
        <dbReference type="PROSITE-ProRule" id="PRU00782"/>
    </source>
</evidence>
<evidence type="ECO:0000256" key="5">
    <source>
        <dbReference type="ARBA" id="ARBA00022840"/>
    </source>
</evidence>
<evidence type="ECO:0000256" key="6">
    <source>
        <dbReference type="ARBA" id="ARBA00023123"/>
    </source>
</evidence>
<dbReference type="GO" id="GO:0030048">
    <property type="term" value="P:actin filament-based movement"/>
    <property type="evidence" value="ECO:0007669"/>
    <property type="project" value="TreeGrafter"/>
</dbReference>
<feature type="region of interest" description="Actin-binding" evidence="9">
    <location>
        <begin position="42"/>
        <end position="64"/>
    </location>
</feature>
<comment type="similarity">
    <text evidence="9">Belongs to the TRAFAC class myosin-kinesin ATPase superfamily. Myosin family.</text>
</comment>
<dbReference type="GO" id="GO:0005524">
    <property type="term" value="F:ATP binding"/>
    <property type="evidence" value="ECO:0007669"/>
    <property type="project" value="UniProtKB-KW"/>
</dbReference>
<dbReference type="Proteomes" id="UP001177744">
    <property type="component" value="Unassembled WGS sequence"/>
</dbReference>
<evidence type="ECO:0000256" key="1">
    <source>
        <dbReference type="ARBA" id="ARBA00004496"/>
    </source>
</evidence>
<comment type="subcellular location">
    <subcellularLocation>
        <location evidence="1">Cytoplasm</location>
    </subcellularLocation>
</comment>
<dbReference type="GO" id="GO:0006897">
    <property type="term" value="P:endocytosis"/>
    <property type="evidence" value="ECO:0007669"/>
    <property type="project" value="TreeGrafter"/>
</dbReference>
<dbReference type="EMBL" id="JAULJE010000020">
    <property type="protein sequence ID" value="KAK1331360.1"/>
    <property type="molecule type" value="Genomic_DNA"/>
</dbReference>
<dbReference type="InterPro" id="IPR036961">
    <property type="entry name" value="Kinesin_motor_dom_sf"/>
</dbReference>
<keyword evidence="2" id="KW-0963">Cytoplasm</keyword>
<dbReference type="GO" id="GO:0005902">
    <property type="term" value="C:microvillus"/>
    <property type="evidence" value="ECO:0007669"/>
    <property type="project" value="TreeGrafter"/>
</dbReference>
<reference evidence="11" key="1">
    <citation type="submission" date="2023-06" db="EMBL/GenBank/DDBJ databases">
        <title>Reference genome for the Northern bat (Eptesicus nilssonii), a most northern bat species.</title>
        <authorList>
            <person name="Laine V.N."/>
            <person name="Pulliainen A.T."/>
            <person name="Lilley T.M."/>
        </authorList>
    </citation>
    <scope>NUCLEOTIDE SEQUENCE</scope>
    <source>
        <strain evidence="11">BLF_Eptnil</strain>
        <tissue evidence="11">Kidney</tissue>
    </source>
</reference>
<proteinExistence type="inferred from homology"/>
<gene>
    <name evidence="11" type="ORF">QTO34_009313</name>
</gene>
<accession>A0AA40HHJ1</accession>
<dbReference type="GO" id="GO:0005737">
    <property type="term" value="C:cytoplasm"/>
    <property type="evidence" value="ECO:0007669"/>
    <property type="project" value="UniProtKB-SubCell"/>
</dbReference>
<dbReference type="PANTHER" id="PTHR13140">
    <property type="entry name" value="MYOSIN"/>
    <property type="match status" value="1"/>
</dbReference>
<comment type="caution">
    <text evidence="9">Lacks conserved residue(s) required for the propagation of feature annotation.</text>
</comment>
<evidence type="ECO:0000313" key="12">
    <source>
        <dbReference type="Proteomes" id="UP001177744"/>
    </source>
</evidence>
<evidence type="ECO:0000256" key="3">
    <source>
        <dbReference type="ARBA" id="ARBA00022737"/>
    </source>
</evidence>
<evidence type="ECO:0000259" key="10">
    <source>
        <dbReference type="PROSITE" id="PS51456"/>
    </source>
</evidence>
<comment type="caution">
    <text evidence="11">The sequence shown here is derived from an EMBL/GenBank/DDBJ whole genome shotgun (WGS) entry which is preliminary data.</text>
</comment>
<keyword evidence="5" id="KW-0067">ATP-binding</keyword>
<evidence type="ECO:0000313" key="11">
    <source>
        <dbReference type="EMBL" id="KAK1331360.1"/>
    </source>
</evidence>
<dbReference type="PROSITE" id="PS51456">
    <property type="entry name" value="MYOSIN_MOTOR"/>
    <property type="match status" value="1"/>
</dbReference>
<feature type="domain" description="Myosin motor" evidence="10">
    <location>
        <begin position="1"/>
        <end position="181"/>
    </location>
</feature>
<dbReference type="InterPro" id="IPR027417">
    <property type="entry name" value="P-loop_NTPase"/>
</dbReference>
<dbReference type="GO" id="GO:0007015">
    <property type="term" value="P:actin filament organization"/>
    <property type="evidence" value="ECO:0007669"/>
    <property type="project" value="TreeGrafter"/>
</dbReference>
<evidence type="ECO:0000256" key="2">
    <source>
        <dbReference type="ARBA" id="ARBA00022490"/>
    </source>
</evidence>
<dbReference type="InterPro" id="IPR001609">
    <property type="entry name" value="Myosin_head_motor_dom-like"/>
</dbReference>
<evidence type="ECO:0000256" key="7">
    <source>
        <dbReference type="ARBA" id="ARBA00023175"/>
    </source>
</evidence>
<dbReference type="GO" id="GO:0016459">
    <property type="term" value="C:myosin complex"/>
    <property type="evidence" value="ECO:0007669"/>
    <property type="project" value="UniProtKB-KW"/>
</dbReference>
<dbReference type="SUPFAM" id="SSF52540">
    <property type="entry name" value="P-loop containing nucleoside triphosphate hydrolases"/>
    <property type="match status" value="1"/>
</dbReference>
<dbReference type="GO" id="GO:0005886">
    <property type="term" value="C:plasma membrane"/>
    <property type="evidence" value="ECO:0007669"/>
    <property type="project" value="TreeGrafter"/>
</dbReference>
<keyword evidence="12" id="KW-1185">Reference proteome</keyword>
<keyword evidence="4" id="KW-0547">Nucleotide-binding</keyword>
<evidence type="ECO:0000256" key="4">
    <source>
        <dbReference type="ARBA" id="ARBA00022741"/>
    </source>
</evidence>
<dbReference type="GO" id="GO:0051015">
    <property type="term" value="F:actin filament binding"/>
    <property type="evidence" value="ECO:0007669"/>
    <property type="project" value="TreeGrafter"/>
</dbReference>
<dbReference type="PANTHER" id="PTHR13140:SF417">
    <property type="entry name" value="UNCONVENTIONAL MYOSIN-ID"/>
    <property type="match status" value="1"/>
</dbReference>
<dbReference type="GO" id="GO:0000146">
    <property type="term" value="F:microfilament motor activity"/>
    <property type="evidence" value="ECO:0007669"/>
    <property type="project" value="TreeGrafter"/>
</dbReference>
<protein>
    <recommendedName>
        <fullName evidence="10">Myosin motor domain-containing protein</fullName>
    </recommendedName>
</protein>
<name>A0AA40HHJ1_CNENI</name>
<sequence>MALSVLLSSNPVLKNMWPEGKLSIMEVTKRPLTAATLFKNSMIALVDNLASKEPYYVRCIKPNDKKSPQIFDDERCRHQVEYLGLLENVRVRRAGFAFRQVYEKFLHRPRGFPPFIRALFLVHQVQDDLGIHLAQPRPPFRQRSCEETHRTVWLSGRRGLREDQDFHPHPRTLFTLEELRAQMLVRIVLFLQKVIVRFTDMEEALPRCSQKSVEPFL</sequence>
<dbReference type="Pfam" id="PF00063">
    <property type="entry name" value="Myosin_head"/>
    <property type="match status" value="1"/>
</dbReference>
<dbReference type="AlphaFoldDB" id="A0AA40HHJ1"/>
<evidence type="ECO:0000256" key="8">
    <source>
        <dbReference type="ARBA" id="ARBA00023203"/>
    </source>
</evidence>
<keyword evidence="8 9" id="KW-0009">Actin-binding</keyword>